<comment type="similarity">
    <text evidence="2">Belongs to the cytochrome P450 family.</text>
</comment>
<dbReference type="Pfam" id="PF00067">
    <property type="entry name" value="p450"/>
    <property type="match status" value="1"/>
</dbReference>
<gene>
    <name evidence="10" type="ORF">KUF71_025000</name>
</gene>
<keyword evidence="7" id="KW-0503">Monooxygenase</keyword>
<dbReference type="PANTHER" id="PTHR24279:SF120">
    <property type="entry name" value="CYTOCHROME P450"/>
    <property type="match status" value="1"/>
</dbReference>
<evidence type="ECO:0000256" key="1">
    <source>
        <dbReference type="ARBA" id="ARBA00001971"/>
    </source>
</evidence>
<evidence type="ECO:0000256" key="2">
    <source>
        <dbReference type="ARBA" id="ARBA00010617"/>
    </source>
</evidence>
<dbReference type="PRINTS" id="PR00385">
    <property type="entry name" value="P450"/>
</dbReference>
<reference evidence="10" key="2">
    <citation type="journal article" date="2023" name="BMC Genomics">
        <title>Pest status, molecular evolution, and epigenetic factors derived from the genome assembly of Frankliniella fusca, a thysanopteran phytovirus vector.</title>
        <authorList>
            <person name="Catto M.A."/>
            <person name="Labadie P.E."/>
            <person name="Jacobson A.L."/>
            <person name="Kennedy G.G."/>
            <person name="Srinivasan R."/>
            <person name="Hunt B.G."/>
        </authorList>
    </citation>
    <scope>NUCLEOTIDE SEQUENCE</scope>
    <source>
        <strain evidence="10">PL_HMW_Pooled</strain>
    </source>
</reference>
<dbReference type="InterPro" id="IPR002401">
    <property type="entry name" value="Cyt_P450_E_grp-I"/>
</dbReference>
<keyword evidence="6 8" id="KW-0408">Iron</keyword>
<evidence type="ECO:0000256" key="4">
    <source>
        <dbReference type="ARBA" id="ARBA00022723"/>
    </source>
</evidence>
<evidence type="ECO:0000313" key="10">
    <source>
        <dbReference type="EMBL" id="KAK3931088.1"/>
    </source>
</evidence>
<evidence type="ECO:0000256" key="9">
    <source>
        <dbReference type="SAM" id="MobiDB-lite"/>
    </source>
</evidence>
<proteinExistence type="inferred from homology"/>
<dbReference type="AlphaFoldDB" id="A0AAE1I0U5"/>
<dbReference type="InterPro" id="IPR036396">
    <property type="entry name" value="Cyt_P450_sf"/>
</dbReference>
<dbReference type="GO" id="GO:0020037">
    <property type="term" value="F:heme binding"/>
    <property type="evidence" value="ECO:0007669"/>
    <property type="project" value="InterPro"/>
</dbReference>
<dbReference type="InterPro" id="IPR050479">
    <property type="entry name" value="CYP11_CYP27_families"/>
</dbReference>
<dbReference type="PANTHER" id="PTHR24279">
    <property type="entry name" value="CYTOCHROME P450"/>
    <property type="match status" value="1"/>
</dbReference>
<feature type="binding site" description="axial binding residue" evidence="8">
    <location>
        <position position="451"/>
    </location>
    <ligand>
        <name>heme</name>
        <dbReference type="ChEBI" id="CHEBI:30413"/>
    </ligand>
    <ligandPart>
        <name>Fe</name>
        <dbReference type="ChEBI" id="CHEBI:18248"/>
    </ligandPart>
</feature>
<name>A0AAE1I0U5_9NEOP</name>
<evidence type="ECO:0000313" key="11">
    <source>
        <dbReference type="Proteomes" id="UP001219518"/>
    </source>
</evidence>
<keyword evidence="4 8" id="KW-0479">Metal-binding</keyword>
<dbReference type="GO" id="GO:0016705">
    <property type="term" value="F:oxidoreductase activity, acting on paired donors, with incorporation or reduction of molecular oxygen"/>
    <property type="evidence" value="ECO:0007669"/>
    <property type="project" value="InterPro"/>
</dbReference>
<sequence>MWSALRVAAAPPAPAARPLLMAARTSPSLPSLLAGARTSPRRRQHGSAPRRGLPIDAMPTPGDLPGTPSPARLHEYVDQRHRQLGPVFRDRIGPVSAVFVADPDEMRRTFGLEGKYPMHVLPDAWVHYNQLYGVKRGLFFMDGEDWLRMRRLMNPLMMRPDQGDVFSSACQHVAESLVSRWRAQGTRLINDLEAQLYKWSLDTVIAVLMGPLYEAHSHKWNDDVKYLAQNIHKVFLETGNMSLISAKDAQEGQLSVWKRFVSTVDTSLTTARSLVLQMIPLCSDSSAGLLKGMIESGMSEDDIIKVVIDFIIAAGDTTALSLQWTLYLLAKNPTVQEQVATSLSQETDIMQSALVRGVVREALRLYPVAPFLTRIMPQSCVIGGYELPPKARELVLLSLFTSGRHAKNFPDPEKFWPDRWLRTSHESPHGSYRGVLSPHASMPFAMGARSCIGRKLAETQMITTLTAILRVFQIELLNTENIDMVLRLVAVPSTPLKLALRPRTTI</sequence>
<protein>
    <submittedName>
        <fullName evidence="10">Cytochrome P450 315a1, mitochondrial</fullName>
    </submittedName>
</protein>
<dbReference type="Proteomes" id="UP001219518">
    <property type="component" value="Unassembled WGS sequence"/>
</dbReference>
<dbReference type="GO" id="GO:0004497">
    <property type="term" value="F:monooxygenase activity"/>
    <property type="evidence" value="ECO:0007669"/>
    <property type="project" value="UniProtKB-KW"/>
</dbReference>
<dbReference type="PRINTS" id="PR00463">
    <property type="entry name" value="EP450I"/>
</dbReference>
<organism evidence="10 11">
    <name type="scientific">Frankliniella fusca</name>
    <dbReference type="NCBI Taxonomy" id="407009"/>
    <lineage>
        <taxon>Eukaryota</taxon>
        <taxon>Metazoa</taxon>
        <taxon>Ecdysozoa</taxon>
        <taxon>Arthropoda</taxon>
        <taxon>Hexapoda</taxon>
        <taxon>Insecta</taxon>
        <taxon>Pterygota</taxon>
        <taxon>Neoptera</taxon>
        <taxon>Paraneoptera</taxon>
        <taxon>Thysanoptera</taxon>
        <taxon>Terebrantia</taxon>
        <taxon>Thripoidea</taxon>
        <taxon>Thripidae</taxon>
        <taxon>Frankliniella</taxon>
    </lineage>
</organism>
<dbReference type="EMBL" id="JAHWGI010001416">
    <property type="protein sequence ID" value="KAK3931088.1"/>
    <property type="molecule type" value="Genomic_DNA"/>
</dbReference>
<evidence type="ECO:0000256" key="8">
    <source>
        <dbReference type="PIRSR" id="PIRSR602401-1"/>
    </source>
</evidence>
<dbReference type="GO" id="GO:0005506">
    <property type="term" value="F:iron ion binding"/>
    <property type="evidence" value="ECO:0007669"/>
    <property type="project" value="InterPro"/>
</dbReference>
<evidence type="ECO:0000256" key="3">
    <source>
        <dbReference type="ARBA" id="ARBA00022617"/>
    </source>
</evidence>
<feature type="region of interest" description="Disordered" evidence="9">
    <location>
        <begin position="30"/>
        <end position="64"/>
    </location>
</feature>
<comment type="caution">
    <text evidence="10">The sequence shown here is derived from an EMBL/GenBank/DDBJ whole genome shotgun (WGS) entry which is preliminary data.</text>
</comment>
<evidence type="ECO:0000256" key="7">
    <source>
        <dbReference type="ARBA" id="ARBA00023033"/>
    </source>
</evidence>
<keyword evidence="5" id="KW-0560">Oxidoreductase</keyword>
<reference evidence="10" key="1">
    <citation type="submission" date="2021-07" db="EMBL/GenBank/DDBJ databases">
        <authorList>
            <person name="Catto M.A."/>
            <person name="Jacobson A."/>
            <person name="Kennedy G."/>
            <person name="Labadie P."/>
            <person name="Hunt B.G."/>
            <person name="Srinivasan R."/>
        </authorList>
    </citation>
    <scope>NUCLEOTIDE SEQUENCE</scope>
    <source>
        <strain evidence="10">PL_HMW_Pooled</strain>
        <tissue evidence="10">Head</tissue>
    </source>
</reference>
<evidence type="ECO:0000256" key="5">
    <source>
        <dbReference type="ARBA" id="ARBA00023002"/>
    </source>
</evidence>
<dbReference type="SUPFAM" id="SSF48264">
    <property type="entry name" value="Cytochrome P450"/>
    <property type="match status" value="1"/>
</dbReference>
<evidence type="ECO:0000256" key="6">
    <source>
        <dbReference type="ARBA" id="ARBA00023004"/>
    </source>
</evidence>
<dbReference type="Gene3D" id="1.10.630.10">
    <property type="entry name" value="Cytochrome P450"/>
    <property type="match status" value="1"/>
</dbReference>
<comment type="cofactor">
    <cofactor evidence="1 8">
        <name>heme</name>
        <dbReference type="ChEBI" id="CHEBI:30413"/>
    </cofactor>
</comment>
<keyword evidence="3 8" id="KW-0349">Heme</keyword>
<dbReference type="CDD" id="cd11054">
    <property type="entry name" value="CYP24A1-like"/>
    <property type="match status" value="1"/>
</dbReference>
<keyword evidence="11" id="KW-1185">Reference proteome</keyword>
<accession>A0AAE1I0U5</accession>
<dbReference type="InterPro" id="IPR001128">
    <property type="entry name" value="Cyt_P450"/>
</dbReference>